<comment type="caution">
    <text evidence="1">The sequence shown here is derived from an EMBL/GenBank/DDBJ whole genome shotgun (WGS) entry which is preliminary data.</text>
</comment>
<dbReference type="Proteomes" id="UP000699975">
    <property type="component" value="Unassembled WGS sequence"/>
</dbReference>
<dbReference type="RefSeq" id="WP_218316942.1">
    <property type="nucleotide sequence ID" value="NZ_JAGSPB010000002.1"/>
</dbReference>
<keyword evidence="2" id="KW-1185">Reference proteome</keyword>
<organism evidence="1 2">
    <name type="scientific">Erythrobacter ani</name>
    <dbReference type="NCBI Taxonomy" id="2827235"/>
    <lineage>
        <taxon>Bacteria</taxon>
        <taxon>Pseudomonadati</taxon>
        <taxon>Pseudomonadota</taxon>
        <taxon>Alphaproteobacteria</taxon>
        <taxon>Sphingomonadales</taxon>
        <taxon>Erythrobacteraceae</taxon>
        <taxon>Erythrobacter/Porphyrobacter group</taxon>
        <taxon>Erythrobacter</taxon>
    </lineage>
</organism>
<accession>A0ABS6SPA8</accession>
<gene>
    <name evidence="1" type="ORF">KCG45_09065</name>
</gene>
<name>A0ABS6SPA8_9SPHN</name>
<proteinExistence type="predicted"/>
<evidence type="ECO:0000313" key="1">
    <source>
        <dbReference type="EMBL" id="MBV7266327.1"/>
    </source>
</evidence>
<protein>
    <submittedName>
        <fullName evidence="1">Uncharacterized protein</fullName>
    </submittedName>
</protein>
<evidence type="ECO:0000313" key="2">
    <source>
        <dbReference type="Proteomes" id="UP000699975"/>
    </source>
</evidence>
<dbReference type="EMBL" id="JAGSPB010000002">
    <property type="protein sequence ID" value="MBV7266327.1"/>
    <property type="molecule type" value="Genomic_DNA"/>
</dbReference>
<sequence length="137" mass="15601">MPADHKYDLDIQRILRSEIADLTYRHKLEIGLIHSMYAVANNGPAKGLPSIVRQCELVRNSELFCHEWYQDTYQEIDLSEFESSEHYVRVGAFEGRDPGPNFNTMDYYLANPDAALASWPALVHYAEIGISEGRPLG</sequence>
<reference evidence="1 2" key="1">
    <citation type="submission" date="2021-04" db="EMBL/GenBank/DDBJ databases">
        <authorList>
            <person name="Pira H."/>
            <person name="Risdian C."/>
            <person name="Wink J."/>
        </authorList>
    </citation>
    <scope>NUCLEOTIDE SEQUENCE [LARGE SCALE GENOMIC DNA]</scope>
    <source>
        <strain evidence="1 2">WH131</strain>
    </source>
</reference>